<name>A0A1E7EW03_9STRA</name>
<reference evidence="1 2" key="1">
    <citation type="submission" date="2016-09" db="EMBL/GenBank/DDBJ databases">
        <title>Extensive genetic diversity and differential bi-allelic expression allows diatom success in the polar Southern Ocean.</title>
        <authorList>
            <consortium name="DOE Joint Genome Institute"/>
            <person name="Mock T."/>
            <person name="Otillar R.P."/>
            <person name="Strauss J."/>
            <person name="Dupont C."/>
            <person name="Frickenhaus S."/>
            <person name="Maumus F."/>
            <person name="Mcmullan M."/>
            <person name="Sanges R."/>
            <person name="Schmutz J."/>
            <person name="Toseland A."/>
            <person name="Valas R."/>
            <person name="Veluchamy A."/>
            <person name="Ward B.J."/>
            <person name="Allen A."/>
            <person name="Barry K."/>
            <person name="Falciatore A."/>
            <person name="Ferrante M."/>
            <person name="Fortunato A.E."/>
            <person name="Gloeckner G."/>
            <person name="Gruber A."/>
            <person name="Hipkin R."/>
            <person name="Janech M."/>
            <person name="Kroth P."/>
            <person name="Leese F."/>
            <person name="Lindquist E."/>
            <person name="Lyon B.R."/>
            <person name="Martin J."/>
            <person name="Mayer C."/>
            <person name="Parker M."/>
            <person name="Quesneville H."/>
            <person name="Raymond J."/>
            <person name="Uhlig C."/>
            <person name="Valentin K.U."/>
            <person name="Worden A.Z."/>
            <person name="Armbrust E.V."/>
            <person name="Bowler C."/>
            <person name="Green B."/>
            <person name="Moulton V."/>
            <person name="Van Oosterhout C."/>
            <person name="Grigoriev I."/>
        </authorList>
    </citation>
    <scope>NUCLEOTIDE SEQUENCE [LARGE SCALE GENOMIC DNA]</scope>
    <source>
        <strain evidence="1 2">CCMP1102</strain>
    </source>
</reference>
<dbReference type="KEGG" id="fcy:FRACYDRAFT_194423"/>
<keyword evidence="2" id="KW-1185">Reference proteome</keyword>
<dbReference type="OrthoDB" id="45473at2759"/>
<dbReference type="AlphaFoldDB" id="A0A1E7EW03"/>
<dbReference type="Proteomes" id="UP000095751">
    <property type="component" value="Unassembled WGS sequence"/>
</dbReference>
<dbReference type="EMBL" id="KV784373">
    <property type="protein sequence ID" value="OEU10004.1"/>
    <property type="molecule type" value="Genomic_DNA"/>
</dbReference>
<proteinExistence type="predicted"/>
<organism evidence="1 2">
    <name type="scientific">Fragilariopsis cylindrus CCMP1102</name>
    <dbReference type="NCBI Taxonomy" id="635003"/>
    <lineage>
        <taxon>Eukaryota</taxon>
        <taxon>Sar</taxon>
        <taxon>Stramenopiles</taxon>
        <taxon>Ochrophyta</taxon>
        <taxon>Bacillariophyta</taxon>
        <taxon>Bacillariophyceae</taxon>
        <taxon>Bacillariophycidae</taxon>
        <taxon>Bacillariales</taxon>
        <taxon>Bacillariaceae</taxon>
        <taxon>Fragilariopsis</taxon>
    </lineage>
</organism>
<dbReference type="InParanoid" id="A0A1E7EW03"/>
<evidence type="ECO:0000313" key="1">
    <source>
        <dbReference type="EMBL" id="OEU10004.1"/>
    </source>
</evidence>
<accession>A0A1E7EW03</accession>
<sequence length="108" mass="11935">MSSPSSSSSMCRLGVRCSPVITDPSEFSTILLLSIRSLFGELESHSIGLNISNDSSNSNNSNNNNNDYHFLVECHNKSIDAIRASLTMVTTPSYLQSKIYRFDIINVE</sequence>
<protein>
    <submittedName>
        <fullName evidence="1">Uncharacterized protein</fullName>
    </submittedName>
</protein>
<evidence type="ECO:0000313" key="2">
    <source>
        <dbReference type="Proteomes" id="UP000095751"/>
    </source>
</evidence>
<gene>
    <name evidence="1" type="ORF">FRACYDRAFT_194423</name>
</gene>